<evidence type="ECO:0000313" key="4">
    <source>
        <dbReference type="Proteomes" id="UP000315677"/>
    </source>
</evidence>
<dbReference type="OrthoDB" id="7232492at2"/>
<dbReference type="InterPro" id="IPR030678">
    <property type="entry name" value="Peptide/Ni-bd"/>
</dbReference>
<protein>
    <submittedName>
        <fullName evidence="3">Peptide/nickel transport system substrate-binding protein</fullName>
    </submittedName>
</protein>
<dbReference type="InterPro" id="IPR000914">
    <property type="entry name" value="SBP_5_dom"/>
</dbReference>
<dbReference type="Gene3D" id="3.40.190.10">
    <property type="entry name" value="Periplasmic binding protein-like II"/>
    <property type="match status" value="1"/>
</dbReference>
<feature type="domain" description="Solute-binding protein family 5" evidence="2">
    <location>
        <begin position="80"/>
        <end position="431"/>
    </location>
</feature>
<keyword evidence="1" id="KW-0732">Signal</keyword>
<name>A0A543DPS8_9PSEU</name>
<dbReference type="PANTHER" id="PTHR30290">
    <property type="entry name" value="PERIPLASMIC BINDING COMPONENT OF ABC TRANSPORTER"/>
    <property type="match status" value="1"/>
</dbReference>
<evidence type="ECO:0000259" key="2">
    <source>
        <dbReference type="Pfam" id="PF00496"/>
    </source>
</evidence>
<evidence type="ECO:0000256" key="1">
    <source>
        <dbReference type="SAM" id="SignalP"/>
    </source>
</evidence>
<proteinExistence type="predicted"/>
<accession>A0A543DPS8</accession>
<gene>
    <name evidence="3" type="ORF">FB558_3900</name>
</gene>
<dbReference type="GO" id="GO:0043190">
    <property type="term" value="C:ATP-binding cassette (ABC) transporter complex"/>
    <property type="evidence" value="ECO:0007669"/>
    <property type="project" value="InterPro"/>
</dbReference>
<dbReference type="GO" id="GO:0042597">
    <property type="term" value="C:periplasmic space"/>
    <property type="evidence" value="ECO:0007669"/>
    <property type="project" value="UniProtKB-ARBA"/>
</dbReference>
<dbReference type="SUPFAM" id="SSF53850">
    <property type="entry name" value="Periplasmic binding protein-like II"/>
    <property type="match status" value="1"/>
</dbReference>
<dbReference type="EMBL" id="VFPA01000002">
    <property type="protein sequence ID" value="TQM11341.1"/>
    <property type="molecule type" value="Genomic_DNA"/>
</dbReference>
<comment type="caution">
    <text evidence="3">The sequence shown here is derived from an EMBL/GenBank/DDBJ whole genome shotgun (WGS) entry which is preliminary data.</text>
</comment>
<dbReference type="GO" id="GO:1904680">
    <property type="term" value="F:peptide transmembrane transporter activity"/>
    <property type="evidence" value="ECO:0007669"/>
    <property type="project" value="TreeGrafter"/>
</dbReference>
<keyword evidence="4" id="KW-1185">Reference proteome</keyword>
<organism evidence="3 4">
    <name type="scientific">Pseudonocardia kunmingensis</name>
    <dbReference type="NCBI Taxonomy" id="630975"/>
    <lineage>
        <taxon>Bacteria</taxon>
        <taxon>Bacillati</taxon>
        <taxon>Actinomycetota</taxon>
        <taxon>Actinomycetes</taxon>
        <taxon>Pseudonocardiales</taxon>
        <taxon>Pseudonocardiaceae</taxon>
        <taxon>Pseudonocardia</taxon>
    </lineage>
</organism>
<sequence length="517" mass="54176">MTKRWAVAAALCLVATACGSGDGGADGAATAEVDRSAALRVAINYAPTSVDPHTVSSPTAGHAYVSLLYDRLTQMGPDLELRPMLATEWTFGDGGRSVTFSLRDDVTFSDGARVDAAAVTASLDRAMTVAGSTAKGNLAMISAVEVVDPVTVRITTNRPAADLPYVLSGVEGSVISPAALDKPDLDVTAVGSGPYTLGRLAVDDSVVLERREGYWDPQAQQAARIELTGVPNDSARMNGLRSGQFDMMMTTAGQFDQVSELGDPYVTHSYPPATTYAVYLNTARPNIDKVKVRQALNYAIDREGISRALLDGRCTPSAQPLPSVYPGHLDPPPVEYAHDPERARQLLAEAGVPDGFGMTILVPAGISLYEQLAAAVQAQLAEVGIAAELTAQTGTQIFGSWGDGGFDGLVNARTTRPTAAMTLQASYLTPSRFPGPTPPGFAEAVSSAYDPTLDEAAYEAAVTKASTIGAESALDVFLCSVPAMWTSTDRVRGGDMMGLSYFSAFGDLRYVGIAGEG</sequence>
<dbReference type="Proteomes" id="UP000315677">
    <property type="component" value="Unassembled WGS sequence"/>
</dbReference>
<dbReference type="Pfam" id="PF00496">
    <property type="entry name" value="SBP_bac_5"/>
    <property type="match status" value="1"/>
</dbReference>
<dbReference type="GO" id="GO:0015833">
    <property type="term" value="P:peptide transport"/>
    <property type="evidence" value="ECO:0007669"/>
    <property type="project" value="TreeGrafter"/>
</dbReference>
<dbReference type="PANTHER" id="PTHR30290:SF83">
    <property type="entry name" value="ABC TRANSPORTER SUBSTRATE-BINDING PROTEIN"/>
    <property type="match status" value="1"/>
</dbReference>
<dbReference type="Gene3D" id="3.10.105.10">
    <property type="entry name" value="Dipeptide-binding Protein, Domain 3"/>
    <property type="match status" value="1"/>
</dbReference>
<dbReference type="AlphaFoldDB" id="A0A543DPS8"/>
<feature type="signal peptide" evidence="1">
    <location>
        <begin position="1"/>
        <end position="20"/>
    </location>
</feature>
<dbReference type="PIRSF" id="PIRSF002741">
    <property type="entry name" value="MppA"/>
    <property type="match status" value="1"/>
</dbReference>
<dbReference type="InterPro" id="IPR039424">
    <property type="entry name" value="SBP_5"/>
</dbReference>
<dbReference type="PROSITE" id="PS51257">
    <property type="entry name" value="PROKAR_LIPOPROTEIN"/>
    <property type="match status" value="1"/>
</dbReference>
<dbReference type="RefSeq" id="WP_142055418.1">
    <property type="nucleotide sequence ID" value="NZ_VFPA01000002.1"/>
</dbReference>
<dbReference type="Gene3D" id="3.90.76.10">
    <property type="entry name" value="Dipeptide-binding Protein, Domain 1"/>
    <property type="match status" value="1"/>
</dbReference>
<evidence type="ECO:0000313" key="3">
    <source>
        <dbReference type="EMBL" id="TQM11341.1"/>
    </source>
</evidence>
<feature type="chain" id="PRO_5038635332" evidence="1">
    <location>
        <begin position="21"/>
        <end position="517"/>
    </location>
</feature>
<reference evidence="3 4" key="1">
    <citation type="submission" date="2019-06" db="EMBL/GenBank/DDBJ databases">
        <title>Sequencing the genomes of 1000 actinobacteria strains.</title>
        <authorList>
            <person name="Klenk H.-P."/>
        </authorList>
    </citation>
    <scope>NUCLEOTIDE SEQUENCE [LARGE SCALE GENOMIC DNA]</scope>
    <source>
        <strain evidence="3 4">DSM 45301</strain>
    </source>
</reference>